<feature type="domain" description="Amidohydrolase 3" evidence="3">
    <location>
        <begin position="36"/>
        <end position="112"/>
    </location>
</feature>
<protein>
    <submittedName>
        <fullName evidence="4">Amidohydrolase family protein</fullName>
    </submittedName>
</protein>
<accession>A0ABT1X6M9</accession>
<evidence type="ECO:0000313" key="5">
    <source>
        <dbReference type="Proteomes" id="UP001524642"/>
    </source>
</evidence>
<organism evidence="4 5">
    <name type="scientific">Roseomonas populi</name>
    <dbReference type="NCBI Taxonomy" id="3121582"/>
    <lineage>
        <taxon>Bacteria</taxon>
        <taxon>Pseudomonadati</taxon>
        <taxon>Pseudomonadota</taxon>
        <taxon>Alphaproteobacteria</taxon>
        <taxon>Acetobacterales</taxon>
        <taxon>Roseomonadaceae</taxon>
        <taxon>Roseomonas</taxon>
    </lineage>
</organism>
<comment type="similarity">
    <text evidence="1">Belongs to the metallo-dependent hydrolases superfamily. ATZ/TRZ family.</text>
</comment>
<dbReference type="InterPro" id="IPR013108">
    <property type="entry name" value="Amidohydro_3"/>
</dbReference>
<dbReference type="SUPFAM" id="SSF51338">
    <property type="entry name" value="Composite domain of metallo-dependent hydrolases"/>
    <property type="match status" value="1"/>
</dbReference>
<proteinExistence type="inferred from homology"/>
<evidence type="ECO:0000313" key="4">
    <source>
        <dbReference type="EMBL" id="MCR0983743.1"/>
    </source>
</evidence>
<dbReference type="Proteomes" id="UP001524642">
    <property type="component" value="Unassembled WGS sequence"/>
</dbReference>
<keyword evidence="2" id="KW-0378">Hydrolase</keyword>
<dbReference type="InterPro" id="IPR050287">
    <property type="entry name" value="MTA/SAH_deaminase"/>
</dbReference>
<evidence type="ECO:0000256" key="1">
    <source>
        <dbReference type="ARBA" id="ARBA00006745"/>
    </source>
</evidence>
<dbReference type="PANTHER" id="PTHR43794:SF11">
    <property type="entry name" value="AMIDOHYDROLASE-RELATED DOMAIN-CONTAINING PROTEIN"/>
    <property type="match status" value="1"/>
</dbReference>
<dbReference type="Gene3D" id="2.30.40.10">
    <property type="entry name" value="Urease, subunit C, domain 1"/>
    <property type="match status" value="1"/>
</dbReference>
<dbReference type="EMBL" id="JANJOU010000016">
    <property type="protein sequence ID" value="MCR0983743.1"/>
    <property type="molecule type" value="Genomic_DNA"/>
</dbReference>
<dbReference type="RefSeq" id="WP_257717409.1">
    <property type="nucleotide sequence ID" value="NZ_JANJOU010000016.1"/>
</dbReference>
<evidence type="ECO:0000256" key="2">
    <source>
        <dbReference type="ARBA" id="ARBA00022801"/>
    </source>
</evidence>
<name>A0ABT1X6M9_9PROT</name>
<dbReference type="PANTHER" id="PTHR43794">
    <property type="entry name" value="AMINOHYDROLASE SSNA-RELATED"/>
    <property type="match status" value="1"/>
</dbReference>
<dbReference type="InterPro" id="IPR011059">
    <property type="entry name" value="Metal-dep_hydrolase_composite"/>
</dbReference>
<keyword evidence="5" id="KW-1185">Reference proteome</keyword>
<dbReference type="Pfam" id="PF07969">
    <property type="entry name" value="Amidohydro_3"/>
    <property type="match status" value="1"/>
</dbReference>
<comment type="caution">
    <text evidence="4">The sequence shown here is derived from an EMBL/GenBank/DDBJ whole genome shotgun (WGS) entry which is preliminary data.</text>
</comment>
<reference evidence="4 5" key="1">
    <citation type="submission" date="2022-06" db="EMBL/GenBank/DDBJ databases">
        <title>Roseomonas CN29.</title>
        <authorList>
            <person name="Cheng Y."/>
            <person name="He X."/>
        </authorList>
    </citation>
    <scope>NUCLEOTIDE SEQUENCE [LARGE SCALE GENOMIC DNA]</scope>
    <source>
        <strain evidence="4 5">CN29</strain>
    </source>
</reference>
<sequence>MASRGSTPLVRSHGIVAQVLADQPHRLSGTEAPCPSPSAVLRMATEHGAGRTPFAGRIGQLRPGMAADLVILDWKAITWPHQSADISPVDVLVQRAKTSAVRTVMSNGDVVYRDGCFTRVDREAVLAEIARCLSRPLIPHEEKRRSVADAVLPIVSRFYQGYLACD</sequence>
<gene>
    <name evidence="4" type="ORF">NRP21_16940</name>
</gene>
<evidence type="ECO:0000259" key="3">
    <source>
        <dbReference type="Pfam" id="PF07969"/>
    </source>
</evidence>